<evidence type="ECO:0000313" key="2">
    <source>
        <dbReference type="EMBL" id="CAI9115566.1"/>
    </source>
</evidence>
<dbReference type="SUPFAM" id="SSF56219">
    <property type="entry name" value="DNase I-like"/>
    <property type="match status" value="1"/>
</dbReference>
<protein>
    <submittedName>
        <fullName evidence="2">OLC1v1016491C1</fullName>
    </submittedName>
</protein>
<keyword evidence="3" id="KW-1185">Reference proteome</keyword>
<name>A0AAV1E5J8_OLDCO</name>
<feature type="region of interest" description="Disordered" evidence="1">
    <location>
        <begin position="97"/>
        <end position="126"/>
    </location>
</feature>
<sequence>MAEDRPLQTKANQGLNPNRSDAQITKGLKPNPRLLSSSMETLVPSTPTILSEPTVYKGEPSFILSKEEDDRISNNRLQRRTLILRLKVLVSVDDSKIEEQRKKKHGHPKGSKNGVNNNGNEGETRRSVNKLEELKQSLHFDKAISSITGKIWIFWTNDFDVTLLGDSEQALHLDVKHLQSSTQFLIIAVYAKSTRKGRNELWKELTQFRNQHLGDPWMMGSDFNVIHNLDEYSGNSQPDQAAIEDFNQWINFCDLTEIQTIGSDYTWVGNRQNGWVLKKLDRILYTEEWLSLFPISTVQHLNRASSDHSPLLHQFNHTMESRPRLFRFQKMWLRRQSFLSMVKQNWDQPVQGYGMYAFSAKLRRLKAHMKE</sequence>
<feature type="region of interest" description="Disordered" evidence="1">
    <location>
        <begin position="1"/>
        <end position="35"/>
    </location>
</feature>
<accession>A0AAV1E5J8</accession>
<dbReference type="Proteomes" id="UP001161247">
    <property type="component" value="Chromosome 8"/>
</dbReference>
<dbReference type="Gene3D" id="3.60.10.10">
    <property type="entry name" value="Endonuclease/exonuclease/phosphatase"/>
    <property type="match status" value="1"/>
</dbReference>
<dbReference type="InterPro" id="IPR036691">
    <property type="entry name" value="Endo/exonu/phosph_ase_sf"/>
</dbReference>
<evidence type="ECO:0000313" key="3">
    <source>
        <dbReference type="Proteomes" id="UP001161247"/>
    </source>
</evidence>
<gene>
    <name evidence="2" type="ORF">OLC1_LOCUS22068</name>
</gene>
<reference evidence="2" key="1">
    <citation type="submission" date="2023-03" db="EMBL/GenBank/DDBJ databases">
        <authorList>
            <person name="Julca I."/>
        </authorList>
    </citation>
    <scope>NUCLEOTIDE SEQUENCE</scope>
</reference>
<dbReference type="PANTHER" id="PTHR33710">
    <property type="entry name" value="BNAC02G09200D PROTEIN"/>
    <property type="match status" value="1"/>
</dbReference>
<dbReference type="PANTHER" id="PTHR33710:SF13">
    <property type="entry name" value="ENDONUCLEASE_EXONUCLEASE_PHOSPHATASE FAMILY PROTEIN"/>
    <property type="match status" value="1"/>
</dbReference>
<proteinExistence type="predicted"/>
<evidence type="ECO:0000256" key="1">
    <source>
        <dbReference type="SAM" id="MobiDB-lite"/>
    </source>
</evidence>
<dbReference type="AlphaFoldDB" id="A0AAV1E5J8"/>
<feature type="compositionally biased region" description="Polar residues" evidence="1">
    <location>
        <begin position="9"/>
        <end position="23"/>
    </location>
</feature>
<dbReference type="EMBL" id="OX459125">
    <property type="protein sequence ID" value="CAI9115566.1"/>
    <property type="molecule type" value="Genomic_DNA"/>
</dbReference>
<organism evidence="2 3">
    <name type="scientific">Oldenlandia corymbosa var. corymbosa</name>
    <dbReference type="NCBI Taxonomy" id="529605"/>
    <lineage>
        <taxon>Eukaryota</taxon>
        <taxon>Viridiplantae</taxon>
        <taxon>Streptophyta</taxon>
        <taxon>Embryophyta</taxon>
        <taxon>Tracheophyta</taxon>
        <taxon>Spermatophyta</taxon>
        <taxon>Magnoliopsida</taxon>
        <taxon>eudicotyledons</taxon>
        <taxon>Gunneridae</taxon>
        <taxon>Pentapetalae</taxon>
        <taxon>asterids</taxon>
        <taxon>lamiids</taxon>
        <taxon>Gentianales</taxon>
        <taxon>Rubiaceae</taxon>
        <taxon>Rubioideae</taxon>
        <taxon>Spermacoceae</taxon>
        <taxon>Hedyotis-Oldenlandia complex</taxon>
        <taxon>Oldenlandia</taxon>
    </lineage>
</organism>